<evidence type="ECO:0000313" key="3">
    <source>
        <dbReference type="Proteomes" id="UP000258707"/>
    </source>
</evidence>
<accession>A0A346PE52</accession>
<proteinExistence type="predicted"/>
<feature type="transmembrane region" description="Helical" evidence="1">
    <location>
        <begin position="28"/>
        <end position="45"/>
    </location>
</feature>
<keyword evidence="1" id="KW-0812">Transmembrane</keyword>
<dbReference type="EMBL" id="CP024047">
    <property type="protein sequence ID" value="AXR77797.1"/>
    <property type="molecule type" value="Genomic_DNA"/>
</dbReference>
<sequence length="110" mass="11555">MITMATKQSTTTRSGGDASSVLYRHRSAIAGVLAVGIVIGLLVWLESLSVPLAEAPVLRETSVAIVGGEMTYNAYEGLWLAVRALLGVYIVFVAGLISLFALASAREVMA</sequence>
<feature type="transmembrane region" description="Helical" evidence="1">
    <location>
        <begin position="80"/>
        <end position="103"/>
    </location>
</feature>
<dbReference type="Proteomes" id="UP000258707">
    <property type="component" value="Chromosome"/>
</dbReference>
<dbReference type="KEGG" id="nan:AArc1_1463"/>
<organism evidence="2 3">
    <name type="scientific">Natrarchaeobaculum sulfurireducens</name>
    <dbReference type="NCBI Taxonomy" id="2044521"/>
    <lineage>
        <taxon>Archaea</taxon>
        <taxon>Methanobacteriati</taxon>
        <taxon>Methanobacteriota</taxon>
        <taxon>Stenosarchaea group</taxon>
        <taxon>Halobacteria</taxon>
        <taxon>Halobacteriales</taxon>
        <taxon>Natrialbaceae</taxon>
        <taxon>Natrarchaeobaculum</taxon>
    </lineage>
</organism>
<reference evidence="3" key="1">
    <citation type="submission" date="2017-10" db="EMBL/GenBank/DDBJ databases">
        <title>Phenotypic and genomic properties of facultatively anaerobic sulfur-reducing natronoarchaea from hypersaline soda lakes.</title>
        <authorList>
            <person name="Sorokin D.Y."/>
            <person name="Kublanov I.V."/>
            <person name="Roman P."/>
            <person name="Sinninghe Damste J.S."/>
            <person name="Golyshin P.N."/>
            <person name="Rojo D."/>
            <person name="Ciordia S."/>
            <person name="Mena Md.C."/>
            <person name="Ferrer M."/>
            <person name="Messina E."/>
            <person name="Smedile F."/>
            <person name="La Spada G."/>
            <person name="La Cono V."/>
            <person name="Yakimov M.M."/>
        </authorList>
    </citation>
    <scope>NUCLEOTIDE SEQUENCE [LARGE SCALE GENOMIC DNA]</scope>
    <source>
        <strain evidence="3">AArc1</strain>
    </source>
</reference>
<evidence type="ECO:0000256" key="1">
    <source>
        <dbReference type="SAM" id="Phobius"/>
    </source>
</evidence>
<dbReference type="AlphaFoldDB" id="A0A346PE52"/>
<name>A0A346PE52_9EURY</name>
<gene>
    <name evidence="2" type="ORF">AArc1_1463</name>
</gene>
<keyword evidence="1" id="KW-1133">Transmembrane helix</keyword>
<protein>
    <submittedName>
        <fullName evidence="2">Uncharacterized protein</fullName>
    </submittedName>
</protein>
<evidence type="ECO:0000313" key="2">
    <source>
        <dbReference type="EMBL" id="AXR77797.1"/>
    </source>
</evidence>
<keyword evidence="1" id="KW-0472">Membrane</keyword>